<dbReference type="PROSITE" id="PS51257">
    <property type="entry name" value="PROKAR_LIPOPROTEIN"/>
    <property type="match status" value="1"/>
</dbReference>
<proteinExistence type="predicted"/>
<dbReference type="GeneID" id="94549760"/>
<evidence type="ECO:0000313" key="4">
    <source>
        <dbReference type="EMBL" id="PVZ15124.1"/>
    </source>
</evidence>
<dbReference type="Proteomes" id="UP000245462">
    <property type="component" value="Unassembled WGS sequence"/>
</dbReference>
<evidence type="ECO:0000256" key="2">
    <source>
        <dbReference type="SAM" id="MobiDB-lite"/>
    </source>
</evidence>
<feature type="region of interest" description="Disordered" evidence="2">
    <location>
        <begin position="1037"/>
        <end position="1161"/>
    </location>
</feature>
<feature type="compositionally biased region" description="Basic and acidic residues" evidence="2">
    <location>
        <begin position="1105"/>
        <end position="1150"/>
    </location>
</feature>
<evidence type="ECO:0000313" key="5">
    <source>
        <dbReference type="Proteomes" id="UP000245462"/>
    </source>
</evidence>
<keyword evidence="1" id="KW-0802">TPR repeat</keyword>
<dbReference type="Pfam" id="PF13181">
    <property type="entry name" value="TPR_8"/>
    <property type="match status" value="1"/>
</dbReference>
<reference evidence="4 5" key="1">
    <citation type="submission" date="2018-04" db="EMBL/GenBank/DDBJ databases">
        <title>Genomic Encyclopedia of Type Strains, Phase IV (KMG-IV): sequencing the most valuable type-strain genomes for metagenomic binning, comparative biology and taxonomic classification.</title>
        <authorList>
            <person name="Goeker M."/>
        </authorList>
    </citation>
    <scope>NUCLEOTIDE SEQUENCE [LARGE SCALE GENOMIC DNA]</scope>
    <source>
        <strain evidence="4 5">DSM 28520</strain>
    </source>
</reference>
<evidence type="ECO:0000256" key="1">
    <source>
        <dbReference type="PROSITE-ProRule" id="PRU00339"/>
    </source>
</evidence>
<dbReference type="PROSITE" id="PS50005">
    <property type="entry name" value="TPR"/>
    <property type="match status" value="1"/>
</dbReference>
<evidence type="ECO:0000256" key="3">
    <source>
        <dbReference type="SAM" id="SignalP"/>
    </source>
</evidence>
<dbReference type="SMART" id="SM00028">
    <property type="entry name" value="TPR"/>
    <property type="match status" value="5"/>
</dbReference>
<feature type="region of interest" description="Disordered" evidence="2">
    <location>
        <begin position="948"/>
        <end position="1000"/>
    </location>
</feature>
<feature type="compositionally biased region" description="Polar residues" evidence="2">
    <location>
        <begin position="482"/>
        <end position="497"/>
    </location>
</feature>
<feature type="compositionally biased region" description="Polar residues" evidence="2">
    <location>
        <begin position="980"/>
        <end position="990"/>
    </location>
</feature>
<gene>
    <name evidence="4" type="ORF">C7382_10153</name>
</gene>
<sequence>MRNHSSLYPLLSRLAILTAAALGILSCSTSKNTAGSRFYHNFTTRYNVFYNGDKAYNDAYVGMLQNHTEGYSEEIFLDPITAQSGQEKAKTGGAFDGAIIKGRKAIQLHSIRTKPERKQGWQNDPKAVAFQNKREYNTFLHNAWMLVGKSQFYNADFLQAQATFSYIARLYSNEPAIRDEARLWQVRCYSEMGWLHEGQRLLERIPKDQPHTVRRGLYSKAVAERFILAGEKSAAIPYLRQAAAKEKNRHQRARMYYLLGQLLQDEERQDEARKAYTKVLGATPPFALDFAARLRKMELDSKKNPRSVANQLERMAKRSKYQDVQDQIFFSAGNIFMSISDTTSAIKSFLAGIEKSTTRGTDYALCQIRLGDIYMQRRQYLLAQPCFSAAAGTLNRLNPDYKRVTELSSQLDELVGHARIVHDQDSLLTLAAMPEEQRLAVIDSVIKAYIEAEKKLKDEEEIEKLKQNQEAFNAESDGLINRPTQNQGMPQAPQQTGSGEFYFYNPLLIAQGKTAFERKWGKRVLEDDWRRRRKQANFDTPTDENTAAEEGEEAQTGALMTEEELQAAAADSAASDPRNRAYYLAQLPMTEDAKEAAGKLIAEGLFGMGTVFNERMEKFDESAATYETLLRRYPNYEKRMDVLYRLFMLYTRMNMHREAERCRSLILQHYPQDNLAKALSNPNYLQELATMDRRQNQLYDEAFEAYLRGAVQTVRRNRNECRERFPLSELAPQFDFLNALCYVLDGDAKGFSDALKALVKDYPKAEVTELASSMLAELLRGRSIVQGGYSGINWDFQWGGAEADSISPDSLPPFVKPRTFERTRLILLAPSGTLNQNRVLFALASFNFSRFTEHTLEITQSTVGGFDQWLMSSLPNTRLGWQYIKDAFSPEGFMSAMGENSLLFPISETNYQLLIQGKGIGQYMAFLAQEEVPETAFVLDRWQQISGRAQAAGKEDEDEVTPGSPVTEEEELPEPAITRPDSTAPATSRPITPVKQQHDSLQVAAPITFDIDREQITSSAIPATADTTATDSIAAKADLPSLRQQEGKGVSAEQIQRLAKDRAQNEKDEKKALEKAKREKERDRKRELKKREQEREQARRKKLKEQRQKQKEREEKLKQKERERKEKLRQREQERKAKEKERKQRLKDGQNKTNSNKIGRT</sequence>
<feature type="chain" id="PRO_5015533441" evidence="3">
    <location>
        <begin position="22"/>
        <end position="1161"/>
    </location>
</feature>
<accession>A0A2U1FSH4</accession>
<dbReference type="EMBL" id="QEKY01000001">
    <property type="protein sequence ID" value="PVZ15124.1"/>
    <property type="molecule type" value="Genomic_DNA"/>
</dbReference>
<feature type="compositionally biased region" description="Polar residues" evidence="2">
    <location>
        <begin position="1151"/>
        <end position="1161"/>
    </location>
</feature>
<comment type="caution">
    <text evidence="4">The sequence shown here is derived from an EMBL/GenBank/DDBJ whole genome shotgun (WGS) entry which is preliminary data.</text>
</comment>
<organism evidence="4 5">
    <name type="scientific">Porphyromonas loveana</name>
    <dbReference type="NCBI Taxonomy" id="1884669"/>
    <lineage>
        <taxon>Bacteria</taxon>
        <taxon>Pseudomonadati</taxon>
        <taxon>Bacteroidota</taxon>
        <taxon>Bacteroidia</taxon>
        <taxon>Bacteroidales</taxon>
        <taxon>Porphyromonadaceae</taxon>
        <taxon>Porphyromonas</taxon>
    </lineage>
</organism>
<feature type="repeat" description="TPR" evidence="1">
    <location>
        <begin position="253"/>
        <end position="286"/>
    </location>
</feature>
<keyword evidence="3" id="KW-0732">Signal</keyword>
<feature type="region of interest" description="Disordered" evidence="2">
    <location>
        <begin position="535"/>
        <end position="554"/>
    </location>
</feature>
<dbReference type="InterPro" id="IPR011990">
    <property type="entry name" value="TPR-like_helical_dom_sf"/>
</dbReference>
<dbReference type="OrthoDB" id="1522549at2"/>
<feature type="compositionally biased region" description="Basic and acidic residues" evidence="2">
    <location>
        <begin position="1058"/>
        <end position="1097"/>
    </location>
</feature>
<protein>
    <submittedName>
        <fullName evidence="4">Tetratricopeptide repeat protein</fullName>
    </submittedName>
</protein>
<dbReference type="RefSeq" id="WP_116678313.1">
    <property type="nucleotide sequence ID" value="NZ_QEKY01000001.1"/>
</dbReference>
<dbReference type="InterPro" id="IPR019734">
    <property type="entry name" value="TPR_rpt"/>
</dbReference>
<keyword evidence="5" id="KW-1185">Reference proteome</keyword>
<dbReference type="Gene3D" id="1.25.40.10">
    <property type="entry name" value="Tetratricopeptide repeat domain"/>
    <property type="match status" value="3"/>
</dbReference>
<dbReference type="SUPFAM" id="SSF48452">
    <property type="entry name" value="TPR-like"/>
    <property type="match status" value="2"/>
</dbReference>
<feature type="region of interest" description="Disordered" evidence="2">
    <location>
        <begin position="473"/>
        <end position="497"/>
    </location>
</feature>
<dbReference type="AlphaFoldDB" id="A0A2U1FSH4"/>
<name>A0A2U1FSH4_9PORP</name>
<feature type="signal peptide" evidence="3">
    <location>
        <begin position="1"/>
        <end position="21"/>
    </location>
</feature>